<dbReference type="RefSeq" id="WP_378248808.1">
    <property type="nucleotide sequence ID" value="NZ_JBHSKF010000009.1"/>
</dbReference>
<proteinExistence type="predicted"/>
<dbReference type="PANTHER" id="PTHR13789">
    <property type="entry name" value="MONOOXYGENASE"/>
    <property type="match status" value="1"/>
</dbReference>
<keyword evidence="5" id="KW-1185">Reference proteome</keyword>
<comment type="caution">
    <text evidence="4">The sequence shown here is derived from an EMBL/GenBank/DDBJ whole genome shotgun (WGS) entry which is preliminary data.</text>
</comment>
<dbReference type="SUPFAM" id="SSF51905">
    <property type="entry name" value="FAD/NAD(P)-binding domain"/>
    <property type="match status" value="1"/>
</dbReference>
<reference evidence="5" key="1">
    <citation type="journal article" date="2019" name="Int. J. Syst. Evol. Microbiol.">
        <title>The Global Catalogue of Microorganisms (GCM) 10K type strain sequencing project: providing services to taxonomists for standard genome sequencing and annotation.</title>
        <authorList>
            <consortium name="The Broad Institute Genomics Platform"/>
            <consortium name="The Broad Institute Genome Sequencing Center for Infectious Disease"/>
            <person name="Wu L."/>
            <person name="Ma J."/>
        </authorList>
    </citation>
    <scope>NUCLEOTIDE SEQUENCE [LARGE SCALE GENOMIC DNA]</scope>
    <source>
        <strain evidence="5">CCUG 59778</strain>
    </source>
</reference>
<name>A0ABW0ERF5_9PSEU</name>
<dbReference type="EMBL" id="JBHSKF010000009">
    <property type="protein sequence ID" value="MFC5288958.1"/>
    <property type="molecule type" value="Genomic_DNA"/>
</dbReference>
<organism evidence="4 5">
    <name type="scientific">Actinokineospora guangxiensis</name>
    <dbReference type="NCBI Taxonomy" id="1490288"/>
    <lineage>
        <taxon>Bacteria</taxon>
        <taxon>Bacillati</taxon>
        <taxon>Actinomycetota</taxon>
        <taxon>Actinomycetes</taxon>
        <taxon>Pseudonocardiales</taxon>
        <taxon>Pseudonocardiaceae</taxon>
        <taxon>Actinokineospora</taxon>
    </lineage>
</organism>
<evidence type="ECO:0000313" key="4">
    <source>
        <dbReference type="EMBL" id="MFC5288958.1"/>
    </source>
</evidence>
<feature type="domain" description="FAD-binding" evidence="3">
    <location>
        <begin position="264"/>
        <end position="325"/>
    </location>
</feature>
<dbReference type="Pfam" id="PF13450">
    <property type="entry name" value="NAD_binding_8"/>
    <property type="match status" value="1"/>
</dbReference>
<dbReference type="Proteomes" id="UP001596157">
    <property type="component" value="Unassembled WGS sequence"/>
</dbReference>
<keyword evidence="2 4" id="KW-0503">Monooxygenase</keyword>
<dbReference type="InterPro" id="IPR050493">
    <property type="entry name" value="FAD-dep_Monooxygenase_BioMet"/>
</dbReference>
<dbReference type="InterPro" id="IPR002938">
    <property type="entry name" value="FAD-bd"/>
</dbReference>
<evidence type="ECO:0000256" key="2">
    <source>
        <dbReference type="ARBA" id="ARBA00023033"/>
    </source>
</evidence>
<dbReference type="Gene3D" id="3.50.50.60">
    <property type="entry name" value="FAD/NAD(P)-binding domain"/>
    <property type="match status" value="1"/>
</dbReference>
<gene>
    <name evidence="4" type="ORF">ACFPM7_18045</name>
</gene>
<keyword evidence="1" id="KW-0560">Oxidoreductase</keyword>
<evidence type="ECO:0000259" key="3">
    <source>
        <dbReference type="Pfam" id="PF01494"/>
    </source>
</evidence>
<dbReference type="GO" id="GO:0004497">
    <property type="term" value="F:monooxygenase activity"/>
    <property type="evidence" value="ECO:0007669"/>
    <property type="project" value="UniProtKB-KW"/>
</dbReference>
<protein>
    <submittedName>
        <fullName evidence="4">FAD-dependent monooxygenase</fullName>
    </submittedName>
</protein>
<dbReference type="Pfam" id="PF01494">
    <property type="entry name" value="FAD_binding_3"/>
    <property type="match status" value="1"/>
</dbReference>
<dbReference type="PANTHER" id="PTHR13789:SF309">
    <property type="entry name" value="PUTATIVE (AFU_ORTHOLOGUE AFUA_6G14510)-RELATED"/>
    <property type="match status" value="1"/>
</dbReference>
<evidence type="ECO:0000256" key="1">
    <source>
        <dbReference type="ARBA" id="ARBA00023002"/>
    </source>
</evidence>
<dbReference type="InterPro" id="IPR036188">
    <property type="entry name" value="FAD/NAD-bd_sf"/>
</dbReference>
<sequence length="371" mass="38952">MGTAAIVGGGIGGLAVAAALVRRGWDVRVYEQAPGFTEVGAGISMWANALSALDAIGVGDEVRAAGAHPGRGGFRDRRGRWLARGAGAADELVMLHRADLLAILRAAVPAECLVAGRRVEDPRVTGGRAVVEGTPVDLLVGADGLRSRVRQVFWPDAAAPRYAGYTAWRFVLPHAGVPRFDGSETWGGGLVFGAFPMGRGMSTDHIYCYAAARSPEDARVPDELTELRRRFAGWPDPIPALLAAADPAAVLRHDLGYLPDLPSFTAGPVALVGDAAHAMTPNLGQGACQALEDAVTLAALVDEPDGLARYDALRRPRAQAIARRSRQVAAMAHLSWGPAAALRNLAVRLTPDSAARRQLQSVAGWRAPSPG</sequence>
<dbReference type="PRINTS" id="PR00420">
    <property type="entry name" value="RNGMNOXGNASE"/>
</dbReference>
<accession>A0ABW0ERF5</accession>
<evidence type="ECO:0000313" key="5">
    <source>
        <dbReference type="Proteomes" id="UP001596157"/>
    </source>
</evidence>